<feature type="non-terminal residue" evidence="2">
    <location>
        <position position="153"/>
    </location>
</feature>
<gene>
    <name evidence="2" type="ORF">SINV_08044</name>
</gene>
<evidence type="ECO:0000259" key="1">
    <source>
        <dbReference type="Pfam" id="PF21459"/>
    </source>
</evidence>
<dbReference type="HOGENOM" id="CLU_1742812_0_0_1"/>
<sequence length="153" mass="17884">MTQKPTKFQLDNKNYYYIGAEVSKYLNLTNGRLYKLYPGLYKRQINKQERQVIIDKGYKITKLPTAKILLLRANEIDEIFSGQGDKYKEDTSEITNLEQEITVDQKSGLCNKMKIMSDLLKNLTKNFETHKKSTDEEIAHLKKQIEKLSSKSR</sequence>
<dbReference type="EMBL" id="GL770332">
    <property type="protein sequence ID" value="EFZ10180.1"/>
    <property type="molecule type" value="Genomic_DNA"/>
</dbReference>
<protein>
    <recommendedName>
        <fullName evidence="1">SWI/SNF Subunit INI1 DNA binding domain-containing protein</fullName>
    </recommendedName>
</protein>
<name>E9JAH2_SOLIN</name>
<accession>E9JAH2</accession>
<dbReference type="AlphaFoldDB" id="E9JAH2"/>
<organism>
    <name type="scientific">Solenopsis invicta</name>
    <name type="common">Red imported fire ant</name>
    <name type="synonym">Solenopsis wagneri</name>
    <dbReference type="NCBI Taxonomy" id="13686"/>
    <lineage>
        <taxon>Eukaryota</taxon>
        <taxon>Metazoa</taxon>
        <taxon>Ecdysozoa</taxon>
        <taxon>Arthropoda</taxon>
        <taxon>Hexapoda</taxon>
        <taxon>Insecta</taxon>
        <taxon>Pterygota</taxon>
        <taxon>Neoptera</taxon>
        <taxon>Endopterygota</taxon>
        <taxon>Hymenoptera</taxon>
        <taxon>Apocrita</taxon>
        <taxon>Aculeata</taxon>
        <taxon>Formicoidea</taxon>
        <taxon>Formicidae</taxon>
        <taxon>Myrmicinae</taxon>
        <taxon>Solenopsis</taxon>
    </lineage>
</organism>
<dbReference type="InterPro" id="IPR048664">
    <property type="entry name" value="INI1_DNA-bd"/>
</dbReference>
<feature type="domain" description="SWI/SNF Subunit INI1 DNA binding" evidence="1">
    <location>
        <begin position="4"/>
        <end position="83"/>
    </location>
</feature>
<evidence type="ECO:0000313" key="2">
    <source>
        <dbReference type="EMBL" id="EFZ10180.1"/>
    </source>
</evidence>
<reference evidence="2" key="1">
    <citation type="journal article" date="2011" name="Proc. Natl. Acad. Sci. U.S.A.">
        <title>The genome of the fire ant Solenopsis invicta.</title>
        <authorList>
            <person name="Wurm Y."/>
            <person name="Wang J."/>
            <person name="Riba-Grognuz O."/>
            <person name="Corona M."/>
            <person name="Nygaard S."/>
            <person name="Hunt B.G."/>
            <person name="Ingram K.K."/>
            <person name="Falquet L."/>
            <person name="Nipitwattanaphon M."/>
            <person name="Gotzek D."/>
            <person name="Dijkstra M.B."/>
            <person name="Oettler J."/>
            <person name="Comtesse F."/>
            <person name="Shih C.J."/>
            <person name="Wu W.J."/>
            <person name="Yang C.C."/>
            <person name="Thomas J."/>
            <person name="Beaudoing E."/>
            <person name="Pradervand S."/>
            <person name="Flegel V."/>
            <person name="Cook E.D."/>
            <person name="Fabbretti R."/>
            <person name="Stockinger H."/>
            <person name="Long L."/>
            <person name="Farmerie W.G."/>
            <person name="Oakey J."/>
            <person name="Boomsma J.J."/>
            <person name="Pamilo P."/>
            <person name="Yi S.V."/>
            <person name="Heinze J."/>
            <person name="Goodisman M.A."/>
            <person name="Farinelli L."/>
            <person name="Harshman K."/>
            <person name="Hulo N."/>
            <person name="Cerutti L."/>
            <person name="Xenarios I."/>
            <person name="Shoemaker D."/>
            <person name="Keller L."/>
        </authorList>
    </citation>
    <scope>NUCLEOTIDE SEQUENCE [LARGE SCALE GENOMIC DNA]</scope>
</reference>
<proteinExistence type="predicted"/>
<dbReference type="Pfam" id="PF21459">
    <property type="entry name" value="INI1_DNA-bd"/>
    <property type="match status" value="1"/>
</dbReference>